<accession>A0A3N0CME8</accession>
<dbReference type="PANTHER" id="PTHR43133">
    <property type="entry name" value="RNA POLYMERASE ECF-TYPE SIGMA FACTO"/>
    <property type="match status" value="1"/>
</dbReference>
<dbReference type="Pfam" id="PF04542">
    <property type="entry name" value="Sigma70_r2"/>
    <property type="match status" value="1"/>
</dbReference>
<evidence type="ECO:0000256" key="2">
    <source>
        <dbReference type="ARBA" id="ARBA00023015"/>
    </source>
</evidence>
<evidence type="ECO:0000256" key="3">
    <source>
        <dbReference type="ARBA" id="ARBA00023082"/>
    </source>
</evidence>
<evidence type="ECO:0000313" key="9">
    <source>
        <dbReference type="Proteomes" id="UP000267128"/>
    </source>
</evidence>
<dbReference type="AlphaFoldDB" id="A0A3N0CME8"/>
<dbReference type="PANTHER" id="PTHR43133:SF8">
    <property type="entry name" value="RNA POLYMERASE SIGMA FACTOR HI_1459-RELATED"/>
    <property type="match status" value="1"/>
</dbReference>
<comment type="similarity">
    <text evidence="1">Belongs to the sigma-70 factor family. ECF subfamily.</text>
</comment>
<evidence type="ECO:0000256" key="4">
    <source>
        <dbReference type="ARBA" id="ARBA00023125"/>
    </source>
</evidence>
<dbReference type="Gene3D" id="1.10.1740.10">
    <property type="match status" value="1"/>
</dbReference>
<dbReference type="Proteomes" id="UP000267128">
    <property type="component" value="Unassembled WGS sequence"/>
</dbReference>
<keyword evidence="4" id="KW-0238">DNA-binding</keyword>
<dbReference type="InterPro" id="IPR014284">
    <property type="entry name" value="RNA_pol_sigma-70_dom"/>
</dbReference>
<dbReference type="EMBL" id="RJSE01000005">
    <property type="protein sequence ID" value="RNL64073.1"/>
    <property type="molecule type" value="Genomic_DNA"/>
</dbReference>
<keyword evidence="3" id="KW-0731">Sigma factor</keyword>
<dbReference type="NCBIfam" id="TIGR02937">
    <property type="entry name" value="sigma70-ECF"/>
    <property type="match status" value="1"/>
</dbReference>
<dbReference type="Gene3D" id="1.10.10.10">
    <property type="entry name" value="Winged helix-like DNA-binding domain superfamily/Winged helix DNA-binding domain"/>
    <property type="match status" value="1"/>
</dbReference>
<dbReference type="GO" id="GO:0006352">
    <property type="term" value="P:DNA-templated transcription initiation"/>
    <property type="evidence" value="ECO:0007669"/>
    <property type="project" value="InterPro"/>
</dbReference>
<evidence type="ECO:0000256" key="1">
    <source>
        <dbReference type="ARBA" id="ARBA00010641"/>
    </source>
</evidence>
<name>A0A3N0CME8_9ACTN</name>
<dbReference type="SUPFAM" id="SSF88946">
    <property type="entry name" value="Sigma2 domain of RNA polymerase sigma factors"/>
    <property type="match status" value="1"/>
</dbReference>
<dbReference type="SUPFAM" id="SSF88659">
    <property type="entry name" value="Sigma3 and sigma4 domains of RNA polymerase sigma factors"/>
    <property type="match status" value="1"/>
</dbReference>
<feature type="domain" description="RNA polymerase sigma factor 70 region 4 type 2" evidence="7">
    <location>
        <begin position="150"/>
        <end position="200"/>
    </location>
</feature>
<comment type="caution">
    <text evidence="8">The sequence shown here is derived from an EMBL/GenBank/DDBJ whole genome shotgun (WGS) entry which is preliminary data.</text>
</comment>
<evidence type="ECO:0000313" key="8">
    <source>
        <dbReference type="EMBL" id="RNL64073.1"/>
    </source>
</evidence>
<evidence type="ECO:0000256" key="5">
    <source>
        <dbReference type="ARBA" id="ARBA00023163"/>
    </source>
</evidence>
<dbReference type="InterPro" id="IPR013324">
    <property type="entry name" value="RNA_pol_sigma_r3/r4-like"/>
</dbReference>
<dbReference type="InterPro" id="IPR007627">
    <property type="entry name" value="RNA_pol_sigma70_r2"/>
</dbReference>
<keyword evidence="2" id="KW-0805">Transcription regulation</keyword>
<evidence type="ECO:0000259" key="7">
    <source>
        <dbReference type="Pfam" id="PF08281"/>
    </source>
</evidence>
<keyword evidence="5" id="KW-0804">Transcription</keyword>
<reference evidence="8 9" key="1">
    <citation type="submission" date="2018-11" db="EMBL/GenBank/DDBJ databases">
        <authorList>
            <person name="Li F."/>
        </authorList>
    </citation>
    <scope>NUCLEOTIDE SEQUENCE [LARGE SCALE GENOMIC DNA]</scope>
    <source>
        <strain evidence="8 9">Gsoil 097</strain>
    </source>
</reference>
<sequence length="468" mass="49428">MRLVFPSGSRSWRRRRHRPGGDAVLVRHESLETYDDGRLLALARAGDPDAAAVLWVRSWPSALAVARFVAADTGDAEDLASEAMATVFAAIARGAGPTDVVRAYVATTIRNLHTTALRRQRRTGTPVELDDDRVLRLVAETPDVTESALVGRAFRGLPDRWRQVLWATLVEGRPGDQVATELGIAPSAVYALKARALEALRQRYLTEHALPGCDPECAEVHRSLAATVRGRNRRTADDRQVWQHLRGCAHCAEGYRELSAINTRLGALLGPAAIGLVLAGSESARMGVLESVRLASAGFRYGVAAAVAGAVAATVLAVDVGERQPEPDGTVRTSRVQVAPTPTVLRKARVKASAPHRVKAASQVTPAVVAPTCAAGADLLPSVVPTALAGISLATVPELVAPAVGSVTGAGCPSVSLRQDPLPGRTAVVPVELPETRLTRELDVLDAPVLDRVPLPDVAVTLPPLPVP</sequence>
<evidence type="ECO:0000259" key="6">
    <source>
        <dbReference type="Pfam" id="PF04542"/>
    </source>
</evidence>
<dbReference type="OrthoDB" id="4990598at2"/>
<protein>
    <submittedName>
        <fullName evidence="8">Sigma-70 family RNA polymerase sigma factor</fullName>
    </submittedName>
</protein>
<dbReference type="InterPro" id="IPR013325">
    <property type="entry name" value="RNA_pol_sigma_r2"/>
</dbReference>
<proteinExistence type="inferred from homology"/>
<dbReference type="GO" id="GO:0003677">
    <property type="term" value="F:DNA binding"/>
    <property type="evidence" value="ECO:0007669"/>
    <property type="project" value="UniProtKB-KW"/>
</dbReference>
<organism evidence="8 9">
    <name type="scientific">Nocardioides marmoriginsengisoli</name>
    <dbReference type="NCBI Taxonomy" id="661483"/>
    <lineage>
        <taxon>Bacteria</taxon>
        <taxon>Bacillati</taxon>
        <taxon>Actinomycetota</taxon>
        <taxon>Actinomycetes</taxon>
        <taxon>Propionibacteriales</taxon>
        <taxon>Nocardioidaceae</taxon>
        <taxon>Nocardioides</taxon>
    </lineage>
</organism>
<dbReference type="GO" id="GO:0016987">
    <property type="term" value="F:sigma factor activity"/>
    <property type="evidence" value="ECO:0007669"/>
    <property type="project" value="UniProtKB-KW"/>
</dbReference>
<gene>
    <name evidence="8" type="ORF">EFK50_05870</name>
</gene>
<keyword evidence="9" id="KW-1185">Reference proteome</keyword>
<dbReference type="InterPro" id="IPR039425">
    <property type="entry name" value="RNA_pol_sigma-70-like"/>
</dbReference>
<dbReference type="InterPro" id="IPR036388">
    <property type="entry name" value="WH-like_DNA-bd_sf"/>
</dbReference>
<dbReference type="Pfam" id="PF08281">
    <property type="entry name" value="Sigma70_r4_2"/>
    <property type="match status" value="1"/>
</dbReference>
<dbReference type="InterPro" id="IPR013249">
    <property type="entry name" value="RNA_pol_sigma70_r4_t2"/>
</dbReference>
<feature type="domain" description="RNA polymerase sigma-70 region 2" evidence="6">
    <location>
        <begin position="62"/>
        <end position="123"/>
    </location>
</feature>